<accession>A0ABS2VNN4</accession>
<keyword evidence="2" id="KW-1185">Reference proteome</keyword>
<evidence type="ECO:0000313" key="2">
    <source>
        <dbReference type="Proteomes" id="UP000788262"/>
    </source>
</evidence>
<evidence type="ECO:0008006" key="3">
    <source>
        <dbReference type="Google" id="ProtNLM"/>
    </source>
</evidence>
<reference evidence="1 2" key="1">
    <citation type="submission" date="2021-02" db="EMBL/GenBank/DDBJ databases">
        <title>Whole genome sequencing of Streptomyces actuosus VRA1.</title>
        <authorList>
            <person name="Sen G."/>
            <person name="Sen A."/>
        </authorList>
    </citation>
    <scope>NUCLEOTIDE SEQUENCE [LARGE SCALE GENOMIC DNA]</scope>
    <source>
        <strain evidence="1 2">VRA1</strain>
    </source>
</reference>
<gene>
    <name evidence="1" type="ORF">JS756_11450</name>
</gene>
<dbReference type="Proteomes" id="UP000788262">
    <property type="component" value="Unassembled WGS sequence"/>
</dbReference>
<dbReference type="RefSeq" id="WP_128803079.1">
    <property type="nucleotide sequence ID" value="NZ_JAFFZS010000007.1"/>
</dbReference>
<organism evidence="1 2">
    <name type="scientific">Streptomyces actuosus</name>
    <dbReference type="NCBI Taxonomy" id="1885"/>
    <lineage>
        <taxon>Bacteria</taxon>
        <taxon>Bacillati</taxon>
        <taxon>Actinomycetota</taxon>
        <taxon>Actinomycetes</taxon>
        <taxon>Kitasatosporales</taxon>
        <taxon>Streptomycetaceae</taxon>
        <taxon>Streptomyces</taxon>
    </lineage>
</organism>
<name>A0ABS2VNN4_STRAS</name>
<protein>
    <recommendedName>
        <fullName evidence="3">Phage tail protein</fullName>
    </recommendedName>
</protein>
<proteinExistence type="predicted"/>
<evidence type="ECO:0000313" key="1">
    <source>
        <dbReference type="EMBL" id="MBN0044713.1"/>
    </source>
</evidence>
<comment type="caution">
    <text evidence="1">The sequence shown here is derived from an EMBL/GenBank/DDBJ whole genome shotgun (WGS) entry which is preliminary data.</text>
</comment>
<dbReference type="EMBL" id="JAFFZS010000007">
    <property type="protein sequence ID" value="MBN0044713.1"/>
    <property type="molecule type" value="Genomic_DNA"/>
</dbReference>
<sequence>MTLVQPPMLTHGGTHPARAFRMMVRDLARGNQGVTEANDLKVRQLSTPGAGVRVGDGSSVIRGAAWGQGSYTQYNVGDAIVPVAPTGASGRSDLLVQRIEDPEYEGNRDPAKDDIGYFQVIPNVSATATAVPAGMTAIPLARLDIPSNTATITDAMIKDLRKIANPRRERRLYTSFPGSLSTLVYQDNKWHTWPAAARWTIPVPDWAVNLKAVTTFAGLRMSDADVFASMQQVIGTVQGQNTVIDDDQGKNVRRSTIVLADNIGITAAMRGTNQTLYVQTYMSKSETGNLGVDGSTSIVCDVEFNEGVI</sequence>